<dbReference type="InterPro" id="IPR036694">
    <property type="entry name" value="Dodecin-like_sf"/>
</dbReference>
<dbReference type="Proteomes" id="UP001154266">
    <property type="component" value="Unassembled WGS sequence"/>
</dbReference>
<name>A0ABT6GZX7_MYCGU</name>
<sequence>MSVSKAIDLMGTGDTIEDAISEAIDRATGTLQAVTAFEVGTISGVLVDGRFKFEVRMHVWFTLLERMHG</sequence>
<proteinExistence type="predicted"/>
<comment type="caution">
    <text evidence="1">The sequence shown here is derived from an EMBL/GenBank/DDBJ whole genome shotgun (WGS) entry which is preliminary data.</text>
</comment>
<evidence type="ECO:0000313" key="2">
    <source>
        <dbReference type="Proteomes" id="UP001154266"/>
    </source>
</evidence>
<reference evidence="1" key="1">
    <citation type="journal article" date="2023" name="Environ. Microbiol.">
        <title>The 2-methylpropene degradation pathway in Mycobacteriaceae family strains.</title>
        <authorList>
            <person name="Helbich S."/>
            <person name="Barrantes I."/>
            <person name="Dos Anjos Borges L.G."/>
            <person name="Pieper D.H."/>
            <person name="Vainshtein Y."/>
            <person name="Sohn K."/>
            <person name="Engesser K.H."/>
        </authorList>
    </citation>
    <scope>NUCLEOTIDE SEQUENCE</scope>
    <source>
        <strain evidence="1">IBE100</strain>
    </source>
</reference>
<accession>A0ABT6GZX7</accession>
<keyword evidence="2" id="KW-1185">Reference proteome</keyword>
<dbReference type="RefSeq" id="WP_278224005.1">
    <property type="nucleotide sequence ID" value="NZ_JAKZMO010000061.1"/>
</dbReference>
<gene>
    <name evidence="1" type="ORF">MNO81_29690</name>
</gene>
<dbReference type="InterPro" id="IPR025543">
    <property type="entry name" value="Dodecin-like"/>
</dbReference>
<protein>
    <submittedName>
        <fullName evidence="1">Dodecin family protein</fullName>
    </submittedName>
</protein>
<dbReference type="Pfam" id="PF07311">
    <property type="entry name" value="Dodecin"/>
    <property type="match status" value="1"/>
</dbReference>
<organism evidence="1 2">
    <name type="scientific">Mycolicibacterium gadium</name>
    <name type="common">Mycobacterium gadium</name>
    <dbReference type="NCBI Taxonomy" id="1794"/>
    <lineage>
        <taxon>Bacteria</taxon>
        <taxon>Bacillati</taxon>
        <taxon>Actinomycetota</taxon>
        <taxon>Actinomycetes</taxon>
        <taxon>Mycobacteriales</taxon>
        <taxon>Mycobacteriaceae</taxon>
        <taxon>Mycolicibacterium</taxon>
    </lineage>
</organism>
<dbReference type="SUPFAM" id="SSF89807">
    <property type="entry name" value="Dodecin-like"/>
    <property type="match status" value="1"/>
</dbReference>
<dbReference type="EMBL" id="JAKZMO010000061">
    <property type="protein sequence ID" value="MDG5486978.1"/>
    <property type="molecule type" value="Genomic_DNA"/>
</dbReference>
<dbReference type="InterPro" id="IPR009923">
    <property type="entry name" value="Dodecin"/>
</dbReference>
<dbReference type="Gene3D" id="3.30.1660.10">
    <property type="entry name" value="Flavin-binding protein dodecin"/>
    <property type="match status" value="1"/>
</dbReference>
<evidence type="ECO:0000313" key="1">
    <source>
        <dbReference type="EMBL" id="MDG5486978.1"/>
    </source>
</evidence>